<dbReference type="Proteomes" id="UP000006867">
    <property type="component" value="Chromosome"/>
</dbReference>
<dbReference type="EMBL" id="CP002207">
    <property type="protein sequence ID" value="ADP33561.1"/>
    <property type="molecule type" value="Genomic_DNA"/>
</dbReference>
<sequence length="46" mass="5340">MRPIIPYKIKTLCIRFYAGPWPGAKRQSLKKAGAFSDEMGKQRRFP</sequence>
<organism evidence="1 2">
    <name type="scientific">Bacillus atrophaeus (strain 1942)</name>
    <dbReference type="NCBI Taxonomy" id="720555"/>
    <lineage>
        <taxon>Bacteria</taxon>
        <taxon>Bacillati</taxon>
        <taxon>Bacillota</taxon>
        <taxon>Bacilli</taxon>
        <taxon>Bacillales</taxon>
        <taxon>Bacillaceae</taxon>
        <taxon>Bacillus</taxon>
    </lineage>
</organism>
<gene>
    <name evidence="1" type="ordered locus">BATR1942_13170</name>
</gene>
<keyword evidence="2" id="KW-1185">Reference proteome</keyword>
<evidence type="ECO:0000313" key="1">
    <source>
        <dbReference type="EMBL" id="ADP33561.1"/>
    </source>
</evidence>
<reference evidence="1 2" key="1">
    <citation type="journal article" date="2011" name="Front. Microbiol.">
        <title>Genomic signatures of strain selection and enhancement in Bacillus atrophaeus var. globigii, a historical biowarfare simulant.</title>
        <authorList>
            <person name="Gibbons H.S."/>
            <person name="Broomall S.M."/>
            <person name="McNew L.A."/>
            <person name="Daligault H."/>
            <person name="Chapman C."/>
            <person name="Bruce D."/>
            <person name="Karavis M."/>
            <person name="Krepps M."/>
            <person name="McGregor P.A."/>
            <person name="Hong C."/>
            <person name="Park K.H."/>
            <person name="Akmal A."/>
            <person name="Feldman A."/>
            <person name="Lin J.S."/>
            <person name="Chang W.E."/>
            <person name="Higgs B.W."/>
            <person name="Demirev P."/>
            <person name="Lindquist J."/>
            <person name="Liem A."/>
            <person name="Fochler E."/>
            <person name="Read T.D."/>
            <person name="Tapia R."/>
            <person name="Johnson S."/>
            <person name="Bishop-Lilly K.A."/>
            <person name="Detter C."/>
            <person name="Han C."/>
            <person name="Sozhamannan S."/>
            <person name="Rosenzweig C.N."/>
            <person name="Skowronski E.W."/>
        </authorList>
    </citation>
    <scope>NUCLEOTIDE SEQUENCE [LARGE SCALE GENOMIC DNA]</scope>
    <source>
        <strain evidence="1 2">1942</strain>
    </source>
</reference>
<name>A0ABN3ZH70_BACA1</name>
<protein>
    <submittedName>
        <fullName evidence="1">Uncharacterized protein</fullName>
    </submittedName>
</protein>
<accession>A0ABN3ZH70</accession>
<evidence type="ECO:0000313" key="2">
    <source>
        <dbReference type="Proteomes" id="UP000006867"/>
    </source>
</evidence>
<proteinExistence type="predicted"/>